<protein>
    <submittedName>
        <fullName evidence="1">HetP family heterocyst commitment protein</fullName>
    </submittedName>
</protein>
<name>A0AAJ6P851_9CYAN</name>
<dbReference type="KEGG" id="hbq:QI031_21320"/>
<reference evidence="1 2" key="1">
    <citation type="journal article" date="2023" name="Limnol Oceanogr Lett">
        <title>Environmental adaptations by the intertidal Antarctic cyanobacterium Halotia branconii CENA392 as revealed using long-read genome sequencing.</title>
        <authorList>
            <person name="Dextro R.B."/>
            <person name="Delbaje E."/>
            <person name="Freitas P.N.N."/>
            <person name="Geraldes V."/>
            <person name="Pinto E."/>
            <person name="Long P.F."/>
            <person name="Fiore M.F."/>
        </authorList>
    </citation>
    <scope>NUCLEOTIDE SEQUENCE [LARGE SCALE GENOMIC DNA]</scope>
    <source>
        <strain evidence="1 2">CENA392</strain>
    </source>
</reference>
<accession>A0AAJ6P851</accession>
<keyword evidence="2" id="KW-1185">Reference proteome</keyword>
<gene>
    <name evidence="1" type="ORF">QI031_21320</name>
</gene>
<organism evidence="1 2">
    <name type="scientific">Halotia branconii CENA392</name>
    <dbReference type="NCBI Taxonomy" id="1539056"/>
    <lineage>
        <taxon>Bacteria</taxon>
        <taxon>Bacillati</taxon>
        <taxon>Cyanobacteriota</taxon>
        <taxon>Cyanophyceae</taxon>
        <taxon>Nostocales</taxon>
        <taxon>Nodulariaceae</taxon>
        <taxon>Halotia</taxon>
    </lineage>
</organism>
<proteinExistence type="predicted"/>
<dbReference type="Proteomes" id="UP001223520">
    <property type="component" value="Chromosome"/>
</dbReference>
<evidence type="ECO:0000313" key="2">
    <source>
        <dbReference type="Proteomes" id="UP001223520"/>
    </source>
</evidence>
<evidence type="ECO:0000313" key="1">
    <source>
        <dbReference type="EMBL" id="WGV24311.1"/>
    </source>
</evidence>
<dbReference type="RefSeq" id="WP_281481634.1">
    <property type="nucleotide sequence ID" value="NZ_CP124543.1"/>
</dbReference>
<dbReference type="NCBIfam" id="NF037966">
    <property type="entry name" value="HetP_family"/>
    <property type="match status" value="1"/>
</dbReference>
<dbReference type="InterPro" id="IPR049598">
    <property type="entry name" value="HetP-like"/>
</dbReference>
<dbReference type="EMBL" id="CP124543">
    <property type="protein sequence ID" value="WGV24311.1"/>
    <property type="molecule type" value="Genomic_DNA"/>
</dbReference>
<sequence length="92" mass="10969">MNENFYQPSNITISYEEWQDILKAIIARKYSWACVLILHSLGYNPLKYISYRTYIRLIKNNFILGNINNHKTAQINLNDFNIEIKENQIDNN</sequence>
<dbReference type="AlphaFoldDB" id="A0AAJ6P851"/>